<evidence type="ECO:0000256" key="1">
    <source>
        <dbReference type="ARBA" id="ARBA00038379"/>
    </source>
</evidence>
<reference evidence="4" key="1">
    <citation type="submission" date="2021-06" db="EMBL/GenBank/DDBJ databases">
        <authorList>
            <consortium name="Wellcome Sanger Institute Data Sharing"/>
        </authorList>
    </citation>
    <scope>NUCLEOTIDE SEQUENCE [LARGE SCALE GENOMIC DNA]</scope>
</reference>
<protein>
    <recommendedName>
        <fullName evidence="3">Golgi associated RAB2 interactor protein-like Rab2B-binding domain-containing protein</fullName>
    </recommendedName>
</protein>
<feature type="compositionally biased region" description="Acidic residues" evidence="2">
    <location>
        <begin position="124"/>
        <end position="137"/>
    </location>
</feature>
<accession>A0A8C4SI83</accession>
<organism evidence="4 5">
    <name type="scientific">Erpetoichthys calabaricus</name>
    <name type="common">Rope fish</name>
    <name type="synonym">Calamoichthys calabaricus</name>
    <dbReference type="NCBI Taxonomy" id="27687"/>
    <lineage>
        <taxon>Eukaryota</taxon>
        <taxon>Metazoa</taxon>
        <taxon>Chordata</taxon>
        <taxon>Craniata</taxon>
        <taxon>Vertebrata</taxon>
        <taxon>Euteleostomi</taxon>
        <taxon>Actinopterygii</taxon>
        <taxon>Polypteriformes</taxon>
        <taxon>Polypteridae</taxon>
        <taxon>Erpetoichthys</taxon>
    </lineage>
</organism>
<keyword evidence="5" id="KW-1185">Reference proteome</keyword>
<dbReference type="Ensembl" id="ENSECRT00000017321.1">
    <property type="protein sequence ID" value="ENSECRP00000017003.1"/>
    <property type="gene ID" value="ENSECRG00000011285.1"/>
</dbReference>
<feature type="compositionally biased region" description="Basic and acidic residues" evidence="2">
    <location>
        <begin position="1"/>
        <end position="14"/>
    </location>
</feature>
<reference evidence="4" key="3">
    <citation type="submission" date="2025-09" db="UniProtKB">
        <authorList>
            <consortium name="Ensembl"/>
        </authorList>
    </citation>
    <scope>IDENTIFICATION</scope>
</reference>
<dbReference type="GO" id="GO:0005634">
    <property type="term" value="C:nucleus"/>
    <property type="evidence" value="ECO:0007669"/>
    <property type="project" value="TreeGrafter"/>
</dbReference>
<proteinExistence type="inferred from homology"/>
<evidence type="ECO:0000313" key="4">
    <source>
        <dbReference type="Ensembl" id="ENSECRP00000017003.1"/>
    </source>
</evidence>
<sequence>AEGGRRNPGRDRPPGRPVQRGRSEDPARLLRERHPREQLRGAGVPHLTTLTMKKKKIGHLTRRLPLSEVRLAVHSEERQQLKVELRTGHTHHLRLLAAAGNEKAVFEQWVRLVSRLGEGGTAQEPEDDESVCTEEPEDKPVSEVEGLTSDHRLGLHGLVYPHLGVVQSARWDIGMMKS</sequence>
<feature type="compositionally biased region" description="Basic and acidic residues" evidence="2">
    <location>
        <begin position="21"/>
        <end position="39"/>
    </location>
</feature>
<feature type="region of interest" description="Disordered" evidence="2">
    <location>
        <begin position="1"/>
        <end position="43"/>
    </location>
</feature>
<comment type="similarity">
    <text evidence="1">Belongs to the GARIN family.</text>
</comment>
<dbReference type="Pfam" id="PF12480">
    <property type="entry name" value="GARIL_Rab2_bd"/>
    <property type="match status" value="1"/>
</dbReference>
<feature type="domain" description="Golgi associated RAB2 interactor protein-like Rab2B-binding" evidence="3">
    <location>
        <begin position="60"/>
        <end position="120"/>
    </location>
</feature>
<name>A0A8C4SI83_ERPCA</name>
<dbReference type="PANTHER" id="PTHR22574">
    <property type="match status" value="1"/>
</dbReference>
<evidence type="ECO:0000313" key="5">
    <source>
        <dbReference type="Proteomes" id="UP000694620"/>
    </source>
</evidence>
<reference evidence="4" key="2">
    <citation type="submission" date="2025-08" db="UniProtKB">
        <authorList>
            <consortium name="Ensembl"/>
        </authorList>
    </citation>
    <scope>IDENTIFICATION</scope>
</reference>
<evidence type="ECO:0000256" key="2">
    <source>
        <dbReference type="SAM" id="MobiDB-lite"/>
    </source>
</evidence>
<dbReference type="AlphaFoldDB" id="A0A8C4SI83"/>
<evidence type="ECO:0000259" key="3">
    <source>
        <dbReference type="Pfam" id="PF12480"/>
    </source>
</evidence>
<feature type="region of interest" description="Disordered" evidence="2">
    <location>
        <begin position="117"/>
        <end position="144"/>
    </location>
</feature>
<dbReference type="InterPro" id="IPR022168">
    <property type="entry name" value="GARIL-like_Rab2B-bd"/>
</dbReference>
<dbReference type="Proteomes" id="UP000694620">
    <property type="component" value="Chromosome 14"/>
</dbReference>
<dbReference type="PANTHER" id="PTHR22574:SF14">
    <property type="entry name" value="INTEGRAL MEMBRANE PROTEIN"/>
    <property type="match status" value="1"/>
</dbReference>